<dbReference type="SUPFAM" id="SSF53756">
    <property type="entry name" value="UDP-Glycosyltransferase/glycogen phosphorylase"/>
    <property type="match status" value="1"/>
</dbReference>
<evidence type="ECO:0000256" key="2">
    <source>
        <dbReference type="ARBA" id="ARBA00022679"/>
    </source>
</evidence>
<dbReference type="InterPro" id="IPR011990">
    <property type="entry name" value="TPR-like_helical_dom_sf"/>
</dbReference>
<dbReference type="SUPFAM" id="SSF48452">
    <property type="entry name" value="TPR-like"/>
    <property type="match status" value="1"/>
</dbReference>
<dbReference type="Pfam" id="PF13844">
    <property type="entry name" value="Glyco_transf_41"/>
    <property type="match status" value="2"/>
</dbReference>
<reference evidence="7" key="1">
    <citation type="submission" date="2018-05" db="EMBL/GenBank/DDBJ databases">
        <authorList>
            <person name="Li X."/>
        </authorList>
    </citation>
    <scope>NUCLEOTIDE SEQUENCE [LARGE SCALE GENOMIC DNA]</scope>
    <source>
        <strain evidence="7">HKS-05</strain>
    </source>
</reference>
<comment type="caution">
    <text evidence="6">The sequence shown here is derived from an EMBL/GenBank/DDBJ whole genome shotgun (WGS) entry which is preliminary data.</text>
</comment>
<name>A0A328B5P7_9CAUL</name>
<comment type="pathway">
    <text evidence="1">Protein modification; protein glycosylation.</text>
</comment>
<proteinExistence type="predicted"/>
<accession>A0A328B5P7</accession>
<evidence type="ECO:0000313" key="6">
    <source>
        <dbReference type="EMBL" id="RAK60368.1"/>
    </source>
</evidence>
<dbReference type="OrthoDB" id="146908at2"/>
<protein>
    <submittedName>
        <fullName evidence="6">N-acetylglucosamine transferase</fullName>
    </submittedName>
</protein>
<feature type="domain" description="O-GlcNAc transferase C-terminal" evidence="5">
    <location>
        <begin position="411"/>
        <end position="594"/>
    </location>
</feature>
<evidence type="ECO:0000256" key="4">
    <source>
        <dbReference type="ARBA" id="ARBA00022803"/>
    </source>
</evidence>
<keyword evidence="2 6" id="KW-0808">Transferase</keyword>
<dbReference type="GO" id="GO:0016740">
    <property type="term" value="F:transferase activity"/>
    <property type="evidence" value="ECO:0007669"/>
    <property type="project" value="UniProtKB-KW"/>
</dbReference>
<evidence type="ECO:0000259" key="5">
    <source>
        <dbReference type="Pfam" id="PF13844"/>
    </source>
</evidence>
<evidence type="ECO:0000256" key="1">
    <source>
        <dbReference type="ARBA" id="ARBA00004922"/>
    </source>
</evidence>
<evidence type="ECO:0000313" key="7">
    <source>
        <dbReference type="Proteomes" id="UP000249842"/>
    </source>
</evidence>
<organism evidence="6 7">
    <name type="scientific">Phenylobacterium hankyongense</name>
    <dbReference type="NCBI Taxonomy" id="1813876"/>
    <lineage>
        <taxon>Bacteria</taxon>
        <taxon>Pseudomonadati</taxon>
        <taxon>Pseudomonadota</taxon>
        <taxon>Alphaproteobacteria</taxon>
        <taxon>Caulobacterales</taxon>
        <taxon>Caulobacteraceae</taxon>
        <taxon>Phenylobacterium</taxon>
    </lineage>
</organism>
<dbReference type="InterPro" id="IPR029489">
    <property type="entry name" value="OGT/SEC/SPY_C"/>
</dbReference>
<keyword evidence="3" id="KW-0677">Repeat</keyword>
<dbReference type="Gene3D" id="3.40.50.2000">
    <property type="entry name" value="Glycogen Phosphorylase B"/>
    <property type="match status" value="1"/>
</dbReference>
<feature type="domain" description="O-GlcNAc transferase C-terminal" evidence="5">
    <location>
        <begin position="242"/>
        <end position="393"/>
    </location>
</feature>
<dbReference type="PANTHER" id="PTHR44998:SF1">
    <property type="entry name" value="UDP-N-ACETYLGLUCOSAMINE--PEPTIDE N-ACETYLGLUCOSAMINYLTRANSFERASE 110 KDA SUBUNIT"/>
    <property type="match status" value="1"/>
</dbReference>
<dbReference type="PANTHER" id="PTHR44998">
    <property type="match status" value="1"/>
</dbReference>
<dbReference type="AlphaFoldDB" id="A0A328B5P7"/>
<dbReference type="Gene3D" id="1.25.40.10">
    <property type="entry name" value="Tetratricopeptide repeat domain"/>
    <property type="match status" value="1"/>
</dbReference>
<sequence length="694" mass="76523">MSDNAFLVTLNTITSGGLQLGELIEAASALSRSGQSPQAQELYRVWAKFNAEHPQVHVAHFNCAVLQSDAGNLAAAALTLNEAIKASPDFLPAYINLGGVLERGGAVDQGLEQWKAMLNRLSAVTGSAVEFKITALKQIARVLADHQKLELGETVLHEALTLNPSQRDVTEQYMSLRMSQCKWPAAAPFANVAREVLVGGIHPLSLNAYSDDPLLQLGAAARYAEQLVDEKPELLAVDRRDERIDLTGRRLRVGYVSSDLRDHAVGYLMAEMLELHDRAKVEVFAYYCGVPASGGLNARIMAAVEHWTDIRGMTDDAAARQIAEDGIDVLVDVNGHTRDARSAVFARRPAPIIVNWLGYPGTMGTPYHHYIVADEWVIPPESEIYYSEKVLRLPCYQSNDRKRIVAPERPARAEAGLPDDAFVFCCFNAAHKITRFTFERWAQIMQRTPGSVLWLLESTPETMARLRVLADEYGIGADRLIFAPKQHNPQHLARYPLADLFLDTSPYGAHTTASDALFMGVPVLTFAGRCFASRVCASLVRAAGLPDLICDSPAAYVERAVALAADPAAIADLKARLERNRDTCVLFDMDRLTAGLEDLYFQMCAEQARGELPQPDLSNLEAYYKIGVQHEHEVEDLTVKADYHEAFRARLAERHRLRPLQADQRLWTAADIAAAEARPGQAAEAAPRRKRAAA</sequence>
<keyword evidence="4" id="KW-0802">TPR repeat</keyword>
<dbReference type="Proteomes" id="UP000249842">
    <property type="component" value="Unassembled WGS sequence"/>
</dbReference>
<evidence type="ECO:0000256" key="3">
    <source>
        <dbReference type="ARBA" id="ARBA00022737"/>
    </source>
</evidence>
<keyword evidence="7" id="KW-1185">Reference proteome</keyword>
<dbReference type="Gene3D" id="3.40.50.11380">
    <property type="match status" value="1"/>
</dbReference>
<dbReference type="EMBL" id="QFYP01000001">
    <property type="protein sequence ID" value="RAK60368.1"/>
    <property type="molecule type" value="Genomic_DNA"/>
</dbReference>
<dbReference type="RefSeq" id="WP_111457661.1">
    <property type="nucleotide sequence ID" value="NZ_QFYP01000001.1"/>
</dbReference>
<gene>
    <name evidence="6" type="ORF">DJ021_11400</name>
</gene>